<dbReference type="InterPro" id="IPR036052">
    <property type="entry name" value="TrpB-like_PALP_sf"/>
</dbReference>
<dbReference type="KEGG" id="mph:MLP_44670"/>
<proteinExistence type="predicted"/>
<dbReference type="RefSeq" id="WP_013865315.1">
    <property type="nucleotide sequence ID" value="NC_015635.1"/>
</dbReference>
<keyword evidence="6" id="KW-1185">Reference proteome</keyword>
<dbReference type="eggNOG" id="COG1171">
    <property type="taxonomic scope" value="Bacteria"/>
</dbReference>
<evidence type="ECO:0000256" key="1">
    <source>
        <dbReference type="ARBA" id="ARBA00001933"/>
    </source>
</evidence>
<evidence type="ECO:0000256" key="3">
    <source>
        <dbReference type="ARBA" id="ARBA00023239"/>
    </source>
</evidence>
<dbReference type="AlphaFoldDB" id="F5XTN2"/>
<dbReference type="GO" id="GO:0003941">
    <property type="term" value="F:L-serine ammonia-lyase activity"/>
    <property type="evidence" value="ECO:0007669"/>
    <property type="project" value="TreeGrafter"/>
</dbReference>
<dbReference type="EMBL" id="AP012204">
    <property type="protein sequence ID" value="BAK37481.1"/>
    <property type="molecule type" value="Genomic_DNA"/>
</dbReference>
<gene>
    <name evidence="5" type="ordered locus">MLP_44670</name>
</gene>
<dbReference type="Pfam" id="PF00291">
    <property type="entry name" value="PALP"/>
    <property type="match status" value="1"/>
</dbReference>
<name>F5XTN2_MICPN</name>
<dbReference type="HOGENOM" id="CLU_021152_4_2_11"/>
<sequence>MTSGHRPPGCPPRRSQECALTNATTRLHLDRVQAARQVINPAFLDTPLYVCESLAPVLGCEVSVKLETANPVRSFKGRGTEVVATQMADAGERSVVCASAGNLGQALAWSGRQRGLDVTVVASRFAPAIKLDRIRALGARLELVDGDHESARDWAVEIARTEGIRLLEDSLDIETCEGAATIGLELAAASSSYDSILIALGGGALATGVGYAMKSLSPETEVVCVQPHGAPALTRSWQQQRVVTTSSTSTIADGVAGRYPIAEVLADLLVVADDAVLVREESIVTGMRLLMEHAGLVVEPAAALGIAAILEAPERFAGQHVVTIVCGSNVDPAAYRGWIDPARP</sequence>
<dbReference type="Proteomes" id="UP000007947">
    <property type="component" value="Chromosome"/>
</dbReference>
<accession>F5XTN2</accession>
<dbReference type="PANTHER" id="PTHR48078">
    <property type="entry name" value="THREONINE DEHYDRATASE, MITOCHONDRIAL-RELATED"/>
    <property type="match status" value="1"/>
</dbReference>
<evidence type="ECO:0000259" key="4">
    <source>
        <dbReference type="Pfam" id="PF00291"/>
    </source>
</evidence>
<dbReference type="STRING" id="1032480.MLP_44670"/>
<dbReference type="GO" id="GO:0009097">
    <property type="term" value="P:isoleucine biosynthetic process"/>
    <property type="evidence" value="ECO:0007669"/>
    <property type="project" value="TreeGrafter"/>
</dbReference>
<organism evidence="5 6">
    <name type="scientific">Microlunatus phosphovorus (strain ATCC 700054 / DSM 10555 / JCM 9379 / NBRC 101784 / NCIMB 13414 / VKM Ac-1990 / NM-1)</name>
    <dbReference type="NCBI Taxonomy" id="1032480"/>
    <lineage>
        <taxon>Bacteria</taxon>
        <taxon>Bacillati</taxon>
        <taxon>Actinomycetota</taxon>
        <taxon>Actinomycetes</taxon>
        <taxon>Propionibacteriales</taxon>
        <taxon>Propionibacteriaceae</taxon>
        <taxon>Microlunatus</taxon>
    </lineage>
</organism>
<dbReference type="InterPro" id="IPR050147">
    <property type="entry name" value="Ser/Thr_Dehydratase"/>
</dbReference>
<dbReference type="GO" id="GO:0006565">
    <property type="term" value="P:L-serine catabolic process"/>
    <property type="evidence" value="ECO:0007669"/>
    <property type="project" value="TreeGrafter"/>
</dbReference>
<evidence type="ECO:0000313" key="5">
    <source>
        <dbReference type="EMBL" id="BAK37481.1"/>
    </source>
</evidence>
<keyword evidence="3" id="KW-0456">Lyase</keyword>
<dbReference type="Gene3D" id="3.40.50.1100">
    <property type="match status" value="2"/>
</dbReference>
<reference evidence="5 6" key="1">
    <citation type="submission" date="2011-05" db="EMBL/GenBank/DDBJ databases">
        <title>Whole genome sequence of Microlunatus phosphovorus NM-1.</title>
        <authorList>
            <person name="Hosoyama A."/>
            <person name="Sasaki K."/>
            <person name="Harada T."/>
            <person name="Igarashi R."/>
            <person name="Kawakoshi A."/>
            <person name="Sasagawa M."/>
            <person name="Fukada J."/>
            <person name="Nakamura S."/>
            <person name="Katano Y."/>
            <person name="Hanada S."/>
            <person name="Kamagata Y."/>
            <person name="Nakamura N."/>
            <person name="Yamazaki S."/>
            <person name="Fujita N."/>
        </authorList>
    </citation>
    <scope>NUCLEOTIDE SEQUENCE [LARGE SCALE GENOMIC DNA]</scope>
    <source>
        <strain evidence="6">ATCC 700054 / DSM 10555 / JCM 9379 / NBRC 101784 / NCIMB 13414 / VKM Ac-1990 / NM-1</strain>
    </source>
</reference>
<evidence type="ECO:0000256" key="2">
    <source>
        <dbReference type="ARBA" id="ARBA00022898"/>
    </source>
</evidence>
<keyword evidence="2" id="KW-0663">Pyridoxal phosphate</keyword>
<dbReference type="InterPro" id="IPR001926">
    <property type="entry name" value="TrpB-like_PALP"/>
</dbReference>
<protein>
    <submittedName>
        <fullName evidence="5">Putative dehydratase</fullName>
    </submittedName>
</protein>
<dbReference type="PANTHER" id="PTHR48078:SF17">
    <property type="entry name" value="THREONINE DEHYDRATASE"/>
    <property type="match status" value="1"/>
</dbReference>
<dbReference type="GO" id="GO:0004794">
    <property type="term" value="F:threonine deaminase activity"/>
    <property type="evidence" value="ECO:0007669"/>
    <property type="project" value="TreeGrafter"/>
</dbReference>
<evidence type="ECO:0000313" key="6">
    <source>
        <dbReference type="Proteomes" id="UP000007947"/>
    </source>
</evidence>
<dbReference type="SUPFAM" id="SSF53686">
    <property type="entry name" value="Tryptophan synthase beta subunit-like PLP-dependent enzymes"/>
    <property type="match status" value="1"/>
</dbReference>
<dbReference type="GO" id="GO:0006567">
    <property type="term" value="P:L-threonine catabolic process"/>
    <property type="evidence" value="ECO:0007669"/>
    <property type="project" value="TreeGrafter"/>
</dbReference>
<feature type="domain" description="Tryptophan synthase beta chain-like PALP" evidence="4">
    <location>
        <begin position="41"/>
        <end position="327"/>
    </location>
</feature>
<comment type="cofactor">
    <cofactor evidence="1">
        <name>pyridoxal 5'-phosphate</name>
        <dbReference type="ChEBI" id="CHEBI:597326"/>
    </cofactor>
</comment>